<dbReference type="InterPro" id="IPR036397">
    <property type="entry name" value="RNaseH_sf"/>
</dbReference>
<accession>A0ABP9Z0M9</accession>
<dbReference type="Gene3D" id="3.30.420.10">
    <property type="entry name" value="Ribonuclease H-like superfamily/Ribonuclease H"/>
    <property type="match status" value="1"/>
</dbReference>
<sequence>MIARAAAIKHNIEPRIAQIWVKKDQDVPQPYFERKEGSGGPVGRPPKLGDEREKFLVELADEQPSSVLNQIMNKARLNWMTKRNETDMDYMSNCVFIDEAAFHINMKRSFTWSKVGTRAVIKTPKTRARTTTILEAICPAGAVNITVRQPKTQTASKEEKLPEEVARQRKKVPGQLLVTISTSSVVLRILWVGMSKDDWEEEDDWEDEEDEEDETSKARKKRNKNKKPRDYLSGRPTKDQAMKDPIKIANKEPKVTKKAVSDLVFDNESYNEIMAESLMRVLQELINPHQRRVLEDEFATKYVESVLGPFLKENKNNLRNRDESKGSKARREGEGLKSNLWLKAVYSFEKKKLIRLLMLIKAKIIQSKQPSKLCDTYSVEKRSSFSYTPVFTSRSSSGVILSSGMMKQALLTPDNKIAIRKVYINLNDADLPPAFHKSLKRKSGLTKLDGATEDEIYNT</sequence>
<evidence type="ECO:0000313" key="3">
    <source>
        <dbReference type="Proteomes" id="UP001473302"/>
    </source>
</evidence>
<feature type="compositionally biased region" description="Basic and acidic residues" evidence="1">
    <location>
        <begin position="156"/>
        <end position="167"/>
    </location>
</feature>
<keyword evidence="3" id="KW-1185">Reference proteome</keyword>
<organism evidence="2 3">
    <name type="scientific">Mucor flavus</name>
    <dbReference type="NCBI Taxonomy" id="439312"/>
    <lineage>
        <taxon>Eukaryota</taxon>
        <taxon>Fungi</taxon>
        <taxon>Fungi incertae sedis</taxon>
        <taxon>Mucoromycota</taxon>
        <taxon>Mucoromycotina</taxon>
        <taxon>Mucoromycetes</taxon>
        <taxon>Mucorales</taxon>
        <taxon>Mucorineae</taxon>
        <taxon>Mucoraceae</taxon>
        <taxon>Mucor</taxon>
    </lineage>
</organism>
<reference evidence="2 3" key="1">
    <citation type="submission" date="2024-04" db="EMBL/GenBank/DDBJ databases">
        <title>genome sequences of Mucor flavus KT1a and Helicostylum pulchrum KT1b strains isolated from the surface of a dry-aged beef.</title>
        <authorList>
            <person name="Toyotome T."/>
            <person name="Hosono M."/>
            <person name="Torimaru M."/>
            <person name="Fukuda K."/>
            <person name="Mikami N."/>
        </authorList>
    </citation>
    <scope>NUCLEOTIDE SEQUENCE [LARGE SCALE GENOMIC DNA]</scope>
    <source>
        <strain evidence="2 3">KT1a</strain>
    </source>
</reference>
<feature type="compositionally biased region" description="Basic residues" evidence="1">
    <location>
        <begin position="218"/>
        <end position="227"/>
    </location>
</feature>
<dbReference type="Proteomes" id="UP001473302">
    <property type="component" value="Unassembled WGS sequence"/>
</dbReference>
<dbReference type="EMBL" id="BAABUK010000014">
    <property type="protein sequence ID" value="GAA5812656.1"/>
    <property type="molecule type" value="Genomic_DNA"/>
</dbReference>
<feature type="compositionally biased region" description="Acidic residues" evidence="1">
    <location>
        <begin position="201"/>
        <end position="214"/>
    </location>
</feature>
<evidence type="ECO:0000256" key="1">
    <source>
        <dbReference type="SAM" id="MobiDB-lite"/>
    </source>
</evidence>
<evidence type="ECO:0000313" key="2">
    <source>
        <dbReference type="EMBL" id="GAA5812656.1"/>
    </source>
</evidence>
<feature type="region of interest" description="Disordered" evidence="1">
    <location>
        <begin position="201"/>
        <end position="244"/>
    </location>
</feature>
<comment type="caution">
    <text evidence="2">The sequence shown here is derived from an EMBL/GenBank/DDBJ whole genome shotgun (WGS) entry which is preliminary data.</text>
</comment>
<feature type="compositionally biased region" description="Basic and acidic residues" evidence="1">
    <location>
        <begin position="228"/>
        <end position="244"/>
    </location>
</feature>
<name>A0ABP9Z0M9_9FUNG</name>
<protein>
    <submittedName>
        <fullName evidence="2">Uncharacterized protein</fullName>
    </submittedName>
</protein>
<proteinExistence type="predicted"/>
<feature type="region of interest" description="Disordered" evidence="1">
    <location>
        <begin position="149"/>
        <end position="168"/>
    </location>
</feature>
<gene>
    <name evidence="2" type="ORF">MFLAVUS_006113</name>
</gene>